<dbReference type="Pfam" id="PF13440">
    <property type="entry name" value="Polysacc_synt_3"/>
    <property type="match status" value="1"/>
</dbReference>
<keyword evidence="4 7" id="KW-0812">Transmembrane</keyword>
<proteinExistence type="inferred from homology"/>
<keyword evidence="5 7" id="KW-1133">Transmembrane helix</keyword>
<keyword evidence="6 7" id="KW-0472">Membrane</keyword>
<evidence type="ECO:0000256" key="7">
    <source>
        <dbReference type="SAM" id="Phobius"/>
    </source>
</evidence>
<reference evidence="9" key="1">
    <citation type="submission" date="2016-10" db="EMBL/GenBank/DDBJ databases">
        <authorList>
            <person name="Varghese N."/>
            <person name="Submissions S."/>
        </authorList>
    </citation>
    <scope>NUCLEOTIDE SEQUENCE [LARGE SCALE GENOMIC DNA]</scope>
    <source>
        <strain evidence="9">DSM 43161</strain>
    </source>
</reference>
<organism evidence="8 9">
    <name type="scientific">Geodermatophilus obscurus</name>
    <dbReference type="NCBI Taxonomy" id="1861"/>
    <lineage>
        <taxon>Bacteria</taxon>
        <taxon>Bacillati</taxon>
        <taxon>Actinomycetota</taxon>
        <taxon>Actinomycetes</taxon>
        <taxon>Geodermatophilales</taxon>
        <taxon>Geodermatophilaceae</taxon>
        <taxon>Geodermatophilus</taxon>
    </lineage>
</organism>
<comment type="similarity">
    <text evidence="2">Belongs to the polysaccharide synthase family.</text>
</comment>
<dbReference type="PANTHER" id="PTHR30250:SF10">
    <property type="entry name" value="LIPOPOLYSACCHARIDE BIOSYNTHESIS PROTEIN WZXC"/>
    <property type="match status" value="1"/>
</dbReference>
<accession>A0A1I5DI31</accession>
<gene>
    <name evidence="8" type="ORF">SAMN05660359_00797</name>
</gene>
<feature type="transmembrane region" description="Helical" evidence="7">
    <location>
        <begin position="250"/>
        <end position="269"/>
    </location>
</feature>
<protein>
    <submittedName>
        <fullName evidence="8">Polysaccharide transporter, PST family</fullName>
    </submittedName>
</protein>
<feature type="transmembrane region" description="Helical" evidence="7">
    <location>
        <begin position="39"/>
        <end position="57"/>
    </location>
</feature>
<name>A0A1I5DI31_9ACTN</name>
<evidence type="ECO:0000256" key="3">
    <source>
        <dbReference type="ARBA" id="ARBA00022475"/>
    </source>
</evidence>
<evidence type="ECO:0000256" key="1">
    <source>
        <dbReference type="ARBA" id="ARBA00004651"/>
    </source>
</evidence>
<dbReference type="GO" id="GO:0005886">
    <property type="term" value="C:plasma membrane"/>
    <property type="evidence" value="ECO:0007669"/>
    <property type="project" value="UniProtKB-SubCell"/>
</dbReference>
<dbReference type="AlphaFoldDB" id="A0A1I5DI31"/>
<dbReference type="EMBL" id="FOWE01000002">
    <property type="protein sequence ID" value="SFN98858.1"/>
    <property type="molecule type" value="Genomic_DNA"/>
</dbReference>
<evidence type="ECO:0000256" key="4">
    <source>
        <dbReference type="ARBA" id="ARBA00022692"/>
    </source>
</evidence>
<feature type="transmembrane region" description="Helical" evidence="7">
    <location>
        <begin position="366"/>
        <end position="387"/>
    </location>
</feature>
<feature type="transmembrane region" description="Helical" evidence="7">
    <location>
        <begin position="164"/>
        <end position="184"/>
    </location>
</feature>
<feature type="transmembrane region" description="Helical" evidence="7">
    <location>
        <begin position="130"/>
        <end position="152"/>
    </location>
</feature>
<feature type="transmembrane region" description="Helical" evidence="7">
    <location>
        <begin position="63"/>
        <end position="87"/>
    </location>
</feature>
<feature type="transmembrane region" description="Helical" evidence="7">
    <location>
        <begin position="393"/>
        <end position="415"/>
    </location>
</feature>
<dbReference type="InterPro" id="IPR050833">
    <property type="entry name" value="Poly_Biosynth_Transport"/>
</dbReference>
<feature type="transmembrane region" description="Helical" evidence="7">
    <location>
        <begin position="190"/>
        <end position="209"/>
    </location>
</feature>
<feature type="transmembrane region" description="Helical" evidence="7">
    <location>
        <begin position="221"/>
        <end position="244"/>
    </location>
</feature>
<keyword evidence="3" id="KW-1003">Cell membrane</keyword>
<feature type="transmembrane region" description="Helical" evidence="7">
    <location>
        <begin position="460"/>
        <end position="479"/>
    </location>
</feature>
<dbReference type="Proteomes" id="UP000183642">
    <property type="component" value="Unassembled WGS sequence"/>
</dbReference>
<feature type="transmembrane region" description="Helical" evidence="7">
    <location>
        <begin position="301"/>
        <end position="323"/>
    </location>
</feature>
<comment type="subcellular location">
    <subcellularLocation>
        <location evidence="1">Cell membrane</location>
        <topology evidence="1">Multi-pass membrane protein</topology>
    </subcellularLocation>
</comment>
<feature type="transmembrane region" description="Helical" evidence="7">
    <location>
        <begin position="427"/>
        <end position="448"/>
    </location>
</feature>
<feature type="transmembrane region" description="Helical" evidence="7">
    <location>
        <begin position="335"/>
        <end position="354"/>
    </location>
</feature>
<dbReference type="PANTHER" id="PTHR30250">
    <property type="entry name" value="PST FAMILY PREDICTED COLANIC ACID TRANSPORTER"/>
    <property type="match status" value="1"/>
</dbReference>
<evidence type="ECO:0000256" key="5">
    <source>
        <dbReference type="ARBA" id="ARBA00022989"/>
    </source>
</evidence>
<feature type="transmembrane region" description="Helical" evidence="7">
    <location>
        <begin position="99"/>
        <end position="124"/>
    </location>
</feature>
<sequence>MSDSARGARPASVPAGPAGDAGLAGQVRRGLAWSGLNSVALRIGSLLTGIVLARLLAPEDFGVYAIALTAQAVLVTLADLGLSADLVRAERPEQRAPTVATIALLAGSTLTVLMVVSAVPLATALGSAEAAPVIAVLAFTLVLSGAGVVPYAKLQRGFEQRKLFLVDGCGFVVSTGLSICLVLLGSGPMALAWARLAAQVVVVVLQFVLARTRPRLGWDRVVARSAMRFGVPIALANTLSWALLNVDTVVVARLAGPVVLGFYVLAFNVSSWPMSAIGQAIRPVTLAAFARRQDGDASESVARAVGLAAAVAFPAGTLLAVLALPVVTVVYGERWAAAAAALAALGVFGGLRVVTDVLATFLTARGAARAVLTVQVVWIVALVPAMVLGTTSAGLAGAGWAHVVVAAALVLPAYLVASHRAGARAGAVLGSLWRPALASAGMAVPVLLVSRQADHPLGAVLLGGMVGVAAYAALVVPWVRRLLAPAAAAAAVPGTAPDRLPVASS</sequence>
<evidence type="ECO:0000256" key="6">
    <source>
        <dbReference type="ARBA" id="ARBA00023136"/>
    </source>
</evidence>
<evidence type="ECO:0000313" key="8">
    <source>
        <dbReference type="EMBL" id="SFN98858.1"/>
    </source>
</evidence>
<keyword evidence="9" id="KW-1185">Reference proteome</keyword>
<evidence type="ECO:0000256" key="2">
    <source>
        <dbReference type="ARBA" id="ARBA00007430"/>
    </source>
</evidence>
<evidence type="ECO:0000313" key="9">
    <source>
        <dbReference type="Proteomes" id="UP000183642"/>
    </source>
</evidence>